<feature type="transmembrane region" description="Helical" evidence="7">
    <location>
        <begin position="75"/>
        <end position="98"/>
    </location>
</feature>
<keyword evidence="6 7" id="KW-0472">Membrane</keyword>
<comment type="similarity">
    <text evidence="7">Belongs to the binding-protein-dependent transport system permease family.</text>
</comment>
<dbReference type="PROSITE" id="PS50928">
    <property type="entry name" value="ABC_TM1"/>
    <property type="match status" value="1"/>
</dbReference>
<feature type="domain" description="ABC transmembrane type-1" evidence="8">
    <location>
        <begin position="71"/>
        <end position="260"/>
    </location>
</feature>
<sequence>MTAERRINALTLAGGVLLALLVTLVVFGGAIAPHDPNQIDLTQRLQAPSLAHPFGTDQLGRCVASRILAGAAMTLSAGVGASLLAFAAGLIIGVGAGLLGGRGDWLLMRLVDVALAFPGLVLALVLAGFLPPSPTSLTFALALAAWPWWARLSRGLAREAATREYVVAARALGLGWPRLLTRYLLPQLWPSLSIALAVRTGGLLAAVAGLSYLGLGAQPPTPEWGRMLEEARVHMGQAPWLMLAPGLALTVAIAACHLFAEGLRDQLAMRRTEPV</sequence>
<feature type="transmembrane region" description="Helical" evidence="7">
    <location>
        <begin position="110"/>
        <end position="130"/>
    </location>
</feature>
<feature type="transmembrane region" description="Helical" evidence="7">
    <location>
        <begin position="238"/>
        <end position="260"/>
    </location>
</feature>
<gene>
    <name evidence="9" type="ORF">ABC977_15460</name>
</gene>
<evidence type="ECO:0000256" key="5">
    <source>
        <dbReference type="ARBA" id="ARBA00022989"/>
    </source>
</evidence>
<feature type="transmembrane region" description="Helical" evidence="7">
    <location>
        <begin position="191"/>
        <end position="217"/>
    </location>
</feature>
<evidence type="ECO:0000256" key="7">
    <source>
        <dbReference type="RuleBase" id="RU363032"/>
    </source>
</evidence>
<evidence type="ECO:0000256" key="2">
    <source>
        <dbReference type="ARBA" id="ARBA00022448"/>
    </source>
</evidence>
<keyword evidence="4 7" id="KW-0812">Transmembrane</keyword>
<accession>A0ABV4BGZ7</accession>
<dbReference type="SUPFAM" id="SSF161098">
    <property type="entry name" value="MetI-like"/>
    <property type="match status" value="1"/>
</dbReference>
<name>A0ABV4BGZ7_9GAMM</name>
<evidence type="ECO:0000256" key="4">
    <source>
        <dbReference type="ARBA" id="ARBA00022692"/>
    </source>
</evidence>
<dbReference type="Proteomes" id="UP001564408">
    <property type="component" value="Unassembled WGS sequence"/>
</dbReference>
<dbReference type="Gene3D" id="1.10.3720.10">
    <property type="entry name" value="MetI-like"/>
    <property type="match status" value="1"/>
</dbReference>
<protein>
    <submittedName>
        <fullName evidence="9">ABC transporter permease</fullName>
    </submittedName>
</protein>
<keyword evidence="10" id="KW-1185">Reference proteome</keyword>
<keyword evidence="3" id="KW-1003">Cell membrane</keyword>
<dbReference type="PANTHER" id="PTHR43386">
    <property type="entry name" value="OLIGOPEPTIDE TRANSPORT SYSTEM PERMEASE PROTEIN APPC"/>
    <property type="match status" value="1"/>
</dbReference>
<dbReference type="EMBL" id="JBDKXB010000029">
    <property type="protein sequence ID" value="MEY6433802.1"/>
    <property type="molecule type" value="Genomic_DNA"/>
</dbReference>
<evidence type="ECO:0000313" key="9">
    <source>
        <dbReference type="EMBL" id="MEY6433802.1"/>
    </source>
</evidence>
<feature type="transmembrane region" description="Helical" evidence="7">
    <location>
        <begin position="12"/>
        <end position="32"/>
    </location>
</feature>
<evidence type="ECO:0000259" key="8">
    <source>
        <dbReference type="PROSITE" id="PS50928"/>
    </source>
</evidence>
<comment type="caution">
    <text evidence="9">The sequence shown here is derived from an EMBL/GenBank/DDBJ whole genome shotgun (WGS) entry which is preliminary data.</text>
</comment>
<keyword evidence="5 7" id="KW-1133">Transmembrane helix</keyword>
<evidence type="ECO:0000313" key="10">
    <source>
        <dbReference type="Proteomes" id="UP001564408"/>
    </source>
</evidence>
<proteinExistence type="inferred from homology"/>
<organism evidence="9 10">
    <name type="scientific">Thioalkalicoccus limnaeus</name>
    <dbReference type="NCBI Taxonomy" id="120681"/>
    <lineage>
        <taxon>Bacteria</taxon>
        <taxon>Pseudomonadati</taxon>
        <taxon>Pseudomonadota</taxon>
        <taxon>Gammaproteobacteria</taxon>
        <taxon>Chromatiales</taxon>
        <taxon>Chromatiaceae</taxon>
        <taxon>Thioalkalicoccus</taxon>
    </lineage>
</organism>
<keyword evidence="2 7" id="KW-0813">Transport</keyword>
<dbReference type="InterPro" id="IPR035906">
    <property type="entry name" value="MetI-like_sf"/>
</dbReference>
<evidence type="ECO:0000256" key="6">
    <source>
        <dbReference type="ARBA" id="ARBA00023136"/>
    </source>
</evidence>
<dbReference type="PANTHER" id="PTHR43386:SF25">
    <property type="entry name" value="PEPTIDE ABC TRANSPORTER PERMEASE PROTEIN"/>
    <property type="match status" value="1"/>
</dbReference>
<dbReference type="InterPro" id="IPR000515">
    <property type="entry name" value="MetI-like"/>
</dbReference>
<dbReference type="Pfam" id="PF00528">
    <property type="entry name" value="BPD_transp_1"/>
    <property type="match status" value="1"/>
</dbReference>
<evidence type="ECO:0000256" key="1">
    <source>
        <dbReference type="ARBA" id="ARBA00004651"/>
    </source>
</evidence>
<dbReference type="RefSeq" id="WP_369668189.1">
    <property type="nucleotide sequence ID" value="NZ_JBDKXB010000029.1"/>
</dbReference>
<dbReference type="InterPro" id="IPR050366">
    <property type="entry name" value="BP-dependent_transpt_permease"/>
</dbReference>
<comment type="subcellular location">
    <subcellularLocation>
        <location evidence="1 7">Cell membrane</location>
        <topology evidence="1 7">Multi-pass membrane protein</topology>
    </subcellularLocation>
</comment>
<dbReference type="InterPro" id="IPR025966">
    <property type="entry name" value="OppC_N"/>
</dbReference>
<dbReference type="CDD" id="cd06261">
    <property type="entry name" value="TM_PBP2"/>
    <property type="match status" value="1"/>
</dbReference>
<evidence type="ECO:0000256" key="3">
    <source>
        <dbReference type="ARBA" id="ARBA00022475"/>
    </source>
</evidence>
<reference evidence="9 10" key="1">
    <citation type="submission" date="2024-05" db="EMBL/GenBank/DDBJ databases">
        <title>Genome Sequence and Characterization of the New Strain Purple Sulfur Bacterium of Genus Thioalkalicoccus.</title>
        <authorList>
            <person name="Bryantseva I.A."/>
            <person name="Kyndt J.A."/>
            <person name="Imhoff J.F."/>
        </authorList>
    </citation>
    <scope>NUCLEOTIDE SEQUENCE [LARGE SCALE GENOMIC DNA]</scope>
    <source>
        <strain evidence="9 10">Um2</strain>
    </source>
</reference>
<dbReference type="Pfam" id="PF12911">
    <property type="entry name" value="OppC_N"/>
    <property type="match status" value="1"/>
</dbReference>